<accession>A0A1F6Y439</accession>
<protein>
    <recommendedName>
        <fullName evidence="1">Reverse transcriptase domain-containing protein</fullName>
    </recommendedName>
</protein>
<dbReference type="AlphaFoldDB" id="A0A1F6Y439"/>
<proteinExistence type="predicted"/>
<dbReference type="PANTHER" id="PTHR34047:SF8">
    <property type="entry name" value="PROTEIN YKFC"/>
    <property type="match status" value="1"/>
</dbReference>
<dbReference type="EMBL" id="MFVL01000023">
    <property type="protein sequence ID" value="OGJ01147.1"/>
    <property type="molecule type" value="Genomic_DNA"/>
</dbReference>
<name>A0A1F6Y439_9BACT</name>
<dbReference type="InterPro" id="IPR051083">
    <property type="entry name" value="GrpII_Intron_Splice-Mob/Def"/>
</dbReference>
<dbReference type="SUPFAM" id="SSF56672">
    <property type="entry name" value="DNA/RNA polymerases"/>
    <property type="match status" value="1"/>
</dbReference>
<dbReference type="Gene3D" id="3.30.70.270">
    <property type="match status" value="1"/>
</dbReference>
<organism evidence="2 3">
    <name type="scientific">Candidatus Nomurabacteria bacterium RIFCSPLOWO2_02_FULL_40_67</name>
    <dbReference type="NCBI Taxonomy" id="1801787"/>
    <lineage>
        <taxon>Bacteria</taxon>
        <taxon>Candidatus Nomuraibacteriota</taxon>
    </lineage>
</organism>
<dbReference type="InterPro" id="IPR043128">
    <property type="entry name" value="Rev_trsase/Diguanyl_cyclase"/>
</dbReference>
<comment type="caution">
    <text evidence="2">The sequence shown here is derived from an EMBL/GenBank/DDBJ whole genome shotgun (WGS) entry which is preliminary data.</text>
</comment>
<dbReference type="CDD" id="cd01651">
    <property type="entry name" value="RT_G2_intron"/>
    <property type="match status" value="1"/>
</dbReference>
<dbReference type="PANTHER" id="PTHR34047">
    <property type="entry name" value="NUCLEAR INTRON MATURASE 1, MITOCHONDRIAL-RELATED"/>
    <property type="match status" value="1"/>
</dbReference>
<evidence type="ECO:0000313" key="2">
    <source>
        <dbReference type="EMBL" id="OGJ01147.1"/>
    </source>
</evidence>
<dbReference type="Proteomes" id="UP000177693">
    <property type="component" value="Unassembled WGS sequence"/>
</dbReference>
<dbReference type="PROSITE" id="PS50878">
    <property type="entry name" value="RT_POL"/>
    <property type="match status" value="1"/>
</dbReference>
<dbReference type="Pfam" id="PF00078">
    <property type="entry name" value="RVT_1"/>
    <property type="match status" value="1"/>
</dbReference>
<feature type="domain" description="Reverse transcriptase" evidence="1">
    <location>
        <begin position="1"/>
        <end position="286"/>
    </location>
</feature>
<gene>
    <name evidence="2" type="ORF">A3I23_02580</name>
</gene>
<sequence length="336" mass="40169">MKQFIHTYDSTITIEKLLKAWQEFVRDKKNKKDVILFQAKLMDNIFDLFNDLKNKTYKHGGYIAFNISDPKPRQIHKATVRDRLLHHLIYRELYEHFNSKFIHDSYSCRLNKGTHKAINRFRDFFRKVSKNHAKTCFVLKCDIKKFFANIDHQILKQILEKHIEDKNIIWLLSQVINSFYTQLNTKNSAIAESLVKGLPLGNLTSQLLVNVYMNEFDQFMKRELKVRYYIRYADDFVILSDNKNYLEDLLLKVSSFLEKELKLQLHPDKVFMKTFASGVDFLGWVHFSKYRVLRTSTKRKMLRNLEKNFKEESRQSYLGMLKHGNAYKLKSEIENL</sequence>
<dbReference type="InterPro" id="IPR043502">
    <property type="entry name" value="DNA/RNA_pol_sf"/>
</dbReference>
<dbReference type="InterPro" id="IPR000477">
    <property type="entry name" value="RT_dom"/>
</dbReference>
<evidence type="ECO:0000313" key="3">
    <source>
        <dbReference type="Proteomes" id="UP000177693"/>
    </source>
</evidence>
<reference evidence="2 3" key="1">
    <citation type="journal article" date="2016" name="Nat. Commun.">
        <title>Thousands of microbial genomes shed light on interconnected biogeochemical processes in an aquifer system.</title>
        <authorList>
            <person name="Anantharaman K."/>
            <person name="Brown C.T."/>
            <person name="Hug L.A."/>
            <person name="Sharon I."/>
            <person name="Castelle C.J."/>
            <person name="Probst A.J."/>
            <person name="Thomas B.C."/>
            <person name="Singh A."/>
            <person name="Wilkins M.J."/>
            <person name="Karaoz U."/>
            <person name="Brodie E.L."/>
            <person name="Williams K.H."/>
            <person name="Hubbard S.S."/>
            <person name="Banfield J.F."/>
        </authorList>
    </citation>
    <scope>NUCLEOTIDE SEQUENCE [LARGE SCALE GENOMIC DNA]</scope>
</reference>
<evidence type="ECO:0000259" key="1">
    <source>
        <dbReference type="PROSITE" id="PS50878"/>
    </source>
</evidence>